<evidence type="ECO:0000313" key="23">
    <source>
        <dbReference type="EMBL" id="HIR54807.1"/>
    </source>
</evidence>
<evidence type="ECO:0000256" key="8">
    <source>
        <dbReference type="ARBA" id="ARBA00022960"/>
    </source>
</evidence>
<comment type="subcellular location">
    <subcellularLocation>
        <location evidence="1">Cell membrane</location>
        <topology evidence="1">Multi-pass membrane protein</topology>
    </subcellularLocation>
</comment>
<evidence type="ECO:0000256" key="19">
    <source>
        <dbReference type="ARBA" id="ARBA00044770"/>
    </source>
</evidence>
<feature type="transmembrane region" description="Helical" evidence="22">
    <location>
        <begin position="289"/>
        <end position="312"/>
    </location>
</feature>
<evidence type="ECO:0000256" key="22">
    <source>
        <dbReference type="SAM" id="Phobius"/>
    </source>
</evidence>
<keyword evidence="13" id="KW-0961">Cell wall biogenesis/degradation</keyword>
<dbReference type="GO" id="GO:0008360">
    <property type="term" value="P:regulation of cell shape"/>
    <property type="evidence" value="ECO:0007669"/>
    <property type="project" value="UniProtKB-KW"/>
</dbReference>
<reference evidence="23" key="2">
    <citation type="journal article" date="2021" name="PeerJ">
        <title>Extensive microbial diversity within the chicken gut microbiome revealed by metagenomics and culture.</title>
        <authorList>
            <person name="Gilroy R."/>
            <person name="Ravi A."/>
            <person name="Getino M."/>
            <person name="Pursley I."/>
            <person name="Horton D.L."/>
            <person name="Alikhan N.F."/>
            <person name="Baker D."/>
            <person name="Gharbi K."/>
            <person name="Hall N."/>
            <person name="Watson M."/>
            <person name="Adriaenssens E.M."/>
            <person name="Foster-Nyarko E."/>
            <person name="Jarju S."/>
            <person name="Secka A."/>
            <person name="Antonio M."/>
            <person name="Oren A."/>
            <person name="Chaudhuri R.R."/>
            <person name="La Ragione R."/>
            <person name="Hildebrand F."/>
            <person name="Pallen M.J."/>
        </authorList>
    </citation>
    <scope>NUCLEOTIDE SEQUENCE</scope>
    <source>
        <strain evidence="23">ChiGjej3B3-7149</strain>
    </source>
</reference>
<dbReference type="Proteomes" id="UP000824238">
    <property type="component" value="Unassembled WGS sequence"/>
</dbReference>
<evidence type="ECO:0000256" key="16">
    <source>
        <dbReference type="ARBA" id="ARBA00038053"/>
    </source>
</evidence>
<evidence type="ECO:0000256" key="2">
    <source>
        <dbReference type="ARBA" id="ARBA00004752"/>
    </source>
</evidence>
<evidence type="ECO:0000256" key="5">
    <source>
        <dbReference type="ARBA" id="ARBA00022676"/>
    </source>
</evidence>
<keyword evidence="9" id="KW-0573">Peptidoglycan synthesis</keyword>
<feature type="transmembrane region" description="Helical" evidence="22">
    <location>
        <begin position="180"/>
        <end position="196"/>
    </location>
</feature>
<comment type="caution">
    <text evidence="23">The sequence shown here is derived from an EMBL/GenBank/DDBJ whole genome shotgun (WGS) entry which is preliminary data.</text>
</comment>
<organism evidence="23 24">
    <name type="scientific">Candidatus Scatomorpha intestinigallinarum</name>
    <dbReference type="NCBI Taxonomy" id="2840923"/>
    <lineage>
        <taxon>Bacteria</taxon>
        <taxon>Bacillati</taxon>
        <taxon>Bacillota</taxon>
        <taxon>Clostridia</taxon>
        <taxon>Eubacteriales</taxon>
        <taxon>Candidatus Scatomorpha</taxon>
    </lineage>
</organism>
<evidence type="ECO:0000256" key="13">
    <source>
        <dbReference type="ARBA" id="ARBA00023316"/>
    </source>
</evidence>
<keyword evidence="5" id="KW-0328">Glycosyltransferase</keyword>
<dbReference type="EMBL" id="DVHH01000106">
    <property type="protein sequence ID" value="HIR54807.1"/>
    <property type="molecule type" value="Genomic_DNA"/>
</dbReference>
<keyword evidence="7 22" id="KW-0812">Transmembrane</keyword>
<dbReference type="GO" id="GO:0005886">
    <property type="term" value="C:plasma membrane"/>
    <property type="evidence" value="ECO:0007669"/>
    <property type="project" value="UniProtKB-SubCell"/>
</dbReference>
<evidence type="ECO:0000256" key="21">
    <source>
        <dbReference type="ARBA" id="ARBA00049966"/>
    </source>
</evidence>
<feature type="transmembrane region" description="Helical" evidence="22">
    <location>
        <begin position="203"/>
        <end position="225"/>
    </location>
</feature>
<protein>
    <recommendedName>
        <fullName evidence="17">Probable peptidoglycan glycosyltransferase FtsW</fullName>
        <ecNumber evidence="19">2.4.99.28</ecNumber>
    </recommendedName>
    <alternativeName>
        <fullName evidence="18">Cell division protein FtsW</fullName>
    </alternativeName>
    <alternativeName>
        <fullName evidence="15">Cell wall polymerase</fullName>
    </alternativeName>
    <alternativeName>
        <fullName evidence="14">Peptidoglycan polymerase</fullName>
    </alternativeName>
</protein>
<name>A0A9D1DL07_9FIRM</name>
<dbReference type="GO" id="GO:0015648">
    <property type="term" value="F:lipid-linked peptidoglycan transporter activity"/>
    <property type="evidence" value="ECO:0007669"/>
    <property type="project" value="TreeGrafter"/>
</dbReference>
<sequence>MNYAGERIGTGTAAVVERRRGGVDQPFAALTLLLLTIGVVMVLSASYARAYYSEATGHNAAYYFMRQLGFALAGVGAMYALSLFPMRFYRRMSFIVLAGAVGLLALVPFIGVSQGDAKRWISLGFTTFQPSEIAKIGVILYFAALICKFKGRMRTVRYGILPFAGVLLVVVALLVMEPHFSAAIIIIAIGAVMLFLGGVRLYWFVGALVAAGAALGVVMTFFPYASSRISTWLDPFANTSGNGYQIVQSLYAIGSGGLFGLGLGQGRQKYLYLPEEHNDFIFPVVCEELGFVGAIAILILFALLVVRGYWLALHMRDRYSFLVTAGITTLLAIQVFLNVAVVTNLVPCTGISLPFFSYGGTALLIQLAEMGIVLSASRDIPARQ</sequence>
<feature type="transmembrane region" description="Helical" evidence="22">
    <location>
        <begin position="355"/>
        <end position="376"/>
    </location>
</feature>
<comment type="similarity">
    <text evidence="16">Belongs to the SEDS family. FtsW subfamily.</text>
</comment>
<dbReference type="PANTHER" id="PTHR30474:SF2">
    <property type="entry name" value="PEPTIDOGLYCAN GLYCOSYLTRANSFERASE FTSW-RELATED"/>
    <property type="match status" value="1"/>
</dbReference>
<evidence type="ECO:0000256" key="4">
    <source>
        <dbReference type="ARBA" id="ARBA00022618"/>
    </source>
</evidence>
<dbReference type="EC" id="2.4.99.28" evidence="19"/>
<keyword evidence="3" id="KW-1003">Cell membrane</keyword>
<keyword evidence="4" id="KW-0132">Cell division</keyword>
<evidence type="ECO:0000256" key="6">
    <source>
        <dbReference type="ARBA" id="ARBA00022679"/>
    </source>
</evidence>
<dbReference type="InterPro" id="IPR013437">
    <property type="entry name" value="FtsW"/>
</dbReference>
<dbReference type="GO" id="GO:0071555">
    <property type="term" value="P:cell wall organization"/>
    <property type="evidence" value="ECO:0007669"/>
    <property type="project" value="UniProtKB-KW"/>
</dbReference>
<feature type="transmembrane region" description="Helical" evidence="22">
    <location>
        <begin position="27"/>
        <end position="48"/>
    </location>
</feature>
<evidence type="ECO:0000313" key="24">
    <source>
        <dbReference type="Proteomes" id="UP000824238"/>
    </source>
</evidence>
<evidence type="ECO:0000256" key="12">
    <source>
        <dbReference type="ARBA" id="ARBA00023306"/>
    </source>
</evidence>
<gene>
    <name evidence="23" type="primary">ftsW</name>
    <name evidence="23" type="ORF">IAD36_04280</name>
</gene>
<dbReference type="GO" id="GO:0051301">
    <property type="term" value="P:cell division"/>
    <property type="evidence" value="ECO:0007669"/>
    <property type="project" value="UniProtKB-KW"/>
</dbReference>
<comment type="function">
    <text evidence="21">Peptidoglycan polymerase that is essential for cell division.</text>
</comment>
<dbReference type="Pfam" id="PF01098">
    <property type="entry name" value="FTSW_RODA_SPOVE"/>
    <property type="match status" value="1"/>
</dbReference>
<comment type="pathway">
    <text evidence="2">Cell wall biogenesis; peptidoglycan biosynthesis.</text>
</comment>
<evidence type="ECO:0000256" key="14">
    <source>
        <dbReference type="ARBA" id="ARBA00032370"/>
    </source>
</evidence>
<feature type="transmembrane region" description="Helical" evidence="22">
    <location>
        <begin position="93"/>
        <end position="113"/>
    </location>
</feature>
<feature type="transmembrane region" description="Helical" evidence="22">
    <location>
        <begin position="60"/>
        <end position="81"/>
    </location>
</feature>
<evidence type="ECO:0000256" key="11">
    <source>
        <dbReference type="ARBA" id="ARBA00023136"/>
    </source>
</evidence>
<evidence type="ECO:0000256" key="7">
    <source>
        <dbReference type="ARBA" id="ARBA00022692"/>
    </source>
</evidence>
<comment type="catalytic activity">
    <reaction evidence="20">
        <text>[GlcNAc-(1-&gt;4)-Mur2Ac(oyl-L-Ala-gamma-D-Glu-L-Lys-D-Ala-D-Ala)](n)-di-trans,octa-cis-undecaprenyl diphosphate + beta-D-GlcNAc-(1-&gt;4)-Mur2Ac(oyl-L-Ala-gamma-D-Glu-L-Lys-D-Ala-D-Ala)-di-trans,octa-cis-undecaprenyl diphosphate = [GlcNAc-(1-&gt;4)-Mur2Ac(oyl-L-Ala-gamma-D-Glu-L-Lys-D-Ala-D-Ala)](n+1)-di-trans,octa-cis-undecaprenyl diphosphate + di-trans,octa-cis-undecaprenyl diphosphate + H(+)</text>
        <dbReference type="Rhea" id="RHEA:23708"/>
        <dbReference type="Rhea" id="RHEA-COMP:9602"/>
        <dbReference type="Rhea" id="RHEA-COMP:9603"/>
        <dbReference type="ChEBI" id="CHEBI:15378"/>
        <dbReference type="ChEBI" id="CHEBI:58405"/>
        <dbReference type="ChEBI" id="CHEBI:60033"/>
        <dbReference type="ChEBI" id="CHEBI:78435"/>
        <dbReference type="EC" id="2.4.99.28"/>
    </reaction>
</comment>
<dbReference type="GO" id="GO:0008955">
    <property type="term" value="F:peptidoglycan glycosyltransferase activity"/>
    <property type="evidence" value="ECO:0007669"/>
    <property type="project" value="UniProtKB-EC"/>
</dbReference>
<dbReference type="GO" id="GO:0032153">
    <property type="term" value="C:cell division site"/>
    <property type="evidence" value="ECO:0007669"/>
    <property type="project" value="TreeGrafter"/>
</dbReference>
<dbReference type="NCBIfam" id="TIGR02614">
    <property type="entry name" value="ftsW"/>
    <property type="match status" value="1"/>
</dbReference>
<evidence type="ECO:0000256" key="3">
    <source>
        <dbReference type="ARBA" id="ARBA00022475"/>
    </source>
</evidence>
<evidence type="ECO:0000256" key="17">
    <source>
        <dbReference type="ARBA" id="ARBA00041185"/>
    </source>
</evidence>
<feature type="transmembrane region" description="Helical" evidence="22">
    <location>
        <begin position="133"/>
        <end position="149"/>
    </location>
</feature>
<keyword evidence="12" id="KW-0131">Cell cycle</keyword>
<dbReference type="PANTHER" id="PTHR30474">
    <property type="entry name" value="CELL CYCLE PROTEIN"/>
    <property type="match status" value="1"/>
</dbReference>
<feature type="transmembrane region" description="Helical" evidence="22">
    <location>
        <begin position="319"/>
        <end position="343"/>
    </location>
</feature>
<accession>A0A9D1DL07</accession>
<keyword evidence="8" id="KW-0133">Cell shape</keyword>
<keyword evidence="11 22" id="KW-0472">Membrane</keyword>
<keyword evidence="10 22" id="KW-1133">Transmembrane helix</keyword>
<evidence type="ECO:0000256" key="1">
    <source>
        <dbReference type="ARBA" id="ARBA00004651"/>
    </source>
</evidence>
<evidence type="ECO:0000256" key="9">
    <source>
        <dbReference type="ARBA" id="ARBA00022984"/>
    </source>
</evidence>
<proteinExistence type="inferred from homology"/>
<reference evidence="23" key="1">
    <citation type="submission" date="2020-10" db="EMBL/GenBank/DDBJ databases">
        <authorList>
            <person name="Gilroy R."/>
        </authorList>
    </citation>
    <scope>NUCLEOTIDE SEQUENCE</scope>
    <source>
        <strain evidence="23">ChiGjej3B3-7149</strain>
    </source>
</reference>
<evidence type="ECO:0000256" key="10">
    <source>
        <dbReference type="ARBA" id="ARBA00022989"/>
    </source>
</evidence>
<feature type="transmembrane region" description="Helical" evidence="22">
    <location>
        <begin position="156"/>
        <end position="174"/>
    </location>
</feature>
<keyword evidence="6" id="KW-0808">Transferase</keyword>
<dbReference type="InterPro" id="IPR001182">
    <property type="entry name" value="FtsW/RodA"/>
</dbReference>
<evidence type="ECO:0000256" key="20">
    <source>
        <dbReference type="ARBA" id="ARBA00049902"/>
    </source>
</evidence>
<evidence type="ECO:0000256" key="15">
    <source>
        <dbReference type="ARBA" id="ARBA00033270"/>
    </source>
</evidence>
<dbReference type="AlphaFoldDB" id="A0A9D1DL07"/>
<dbReference type="GO" id="GO:0009252">
    <property type="term" value="P:peptidoglycan biosynthetic process"/>
    <property type="evidence" value="ECO:0007669"/>
    <property type="project" value="UniProtKB-KW"/>
</dbReference>
<evidence type="ECO:0000256" key="18">
    <source>
        <dbReference type="ARBA" id="ARBA00041418"/>
    </source>
</evidence>